<proteinExistence type="predicted"/>
<sequence>METILGPSWRSTDSDDHNWDYFHTSGSALAGEHISEIDRMKACKETADIASDPDQSDTPTRSVFDMERSKFGIGIRKLHKTMFDTLNGVRSKAMKRRALLFPLDDERRRMYIQAEKCKATKQLLPMTPRKHMKMSNTHWKSAVQNKFGHEQSSCAHIQGQPLRDLPPNLSQNTVNRFGHNLKNITKGGRRTTMHDNLQDLLSKLLRQVGITHDGGRFGRTRRCASTFSAEVNRGQPLPRNDDQGSQWLRGIIPDLIIHGTGLSEPRHRDPSGLTLPDEVTLVDFKTLGVESRAHHQASSQSRVNARQHVVTDEYTNHAKRLDQKYNGTPVGTRGPTEAKLREFNEGHVCAPTVGPAGEVSSHMEMLLDHIAGEAAYTHCGHYDVNIKEAHNLHLQRVRRKVCHNVHRGWAVVLEQSLQAHGPIFYASPAGTPQEDAEAEEQMDFDAHIFEHGVDGGDFTGHNSDPSRS</sequence>
<dbReference type="EMBL" id="HBGS01027232">
    <property type="protein sequence ID" value="CAD9421958.1"/>
    <property type="molecule type" value="Transcribed_RNA"/>
</dbReference>
<evidence type="ECO:0000313" key="1">
    <source>
        <dbReference type="EMBL" id="CAD9421958.1"/>
    </source>
</evidence>
<organism evidence="2">
    <name type="scientific">Octactis speculum</name>
    <dbReference type="NCBI Taxonomy" id="3111310"/>
    <lineage>
        <taxon>Eukaryota</taxon>
        <taxon>Sar</taxon>
        <taxon>Stramenopiles</taxon>
        <taxon>Ochrophyta</taxon>
        <taxon>Dictyochophyceae</taxon>
        <taxon>Dictyochales</taxon>
        <taxon>Dictyochaceae</taxon>
        <taxon>Octactis</taxon>
    </lineage>
</organism>
<reference evidence="2" key="1">
    <citation type="submission" date="2021-01" db="EMBL/GenBank/DDBJ databases">
        <authorList>
            <person name="Corre E."/>
            <person name="Pelletier E."/>
            <person name="Niang G."/>
            <person name="Scheremetjew M."/>
            <person name="Finn R."/>
            <person name="Kale V."/>
            <person name="Holt S."/>
            <person name="Cochrane G."/>
            <person name="Meng A."/>
            <person name="Brown T."/>
            <person name="Cohen L."/>
        </authorList>
    </citation>
    <scope>NUCLEOTIDE SEQUENCE</scope>
    <source>
        <strain evidence="2">CCMP1381</strain>
    </source>
</reference>
<evidence type="ECO:0000313" key="2">
    <source>
        <dbReference type="EMBL" id="CAD9421968.1"/>
    </source>
</evidence>
<protein>
    <submittedName>
        <fullName evidence="2">Uncharacterized protein</fullName>
    </submittedName>
</protein>
<accession>A0A6U3T2Q8</accession>
<dbReference type="AlphaFoldDB" id="A0A6U3T2Q8"/>
<dbReference type="EMBL" id="HBGS01027236">
    <property type="protein sequence ID" value="CAD9421968.1"/>
    <property type="molecule type" value="Transcribed_RNA"/>
</dbReference>
<gene>
    <name evidence="1" type="ORF">DSPE1174_LOCUS13813</name>
    <name evidence="2" type="ORF">DSPE1174_LOCUS13817</name>
</gene>
<name>A0A6U3T2Q8_9STRA</name>